<feature type="region of interest" description="Disordered" evidence="1">
    <location>
        <begin position="57"/>
        <end position="111"/>
    </location>
</feature>
<evidence type="ECO:0008006" key="5">
    <source>
        <dbReference type="Google" id="ProtNLM"/>
    </source>
</evidence>
<evidence type="ECO:0000313" key="4">
    <source>
        <dbReference type="Proteomes" id="UP000256913"/>
    </source>
</evidence>
<evidence type="ECO:0000256" key="2">
    <source>
        <dbReference type="SAM" id="Phobius"/>
    </source>
</evidence>
<sequence>MRDFDSGWAQLASEVDGTGLAPAADLRHAADKRAHRRIAVVSGAVVVALVATGVAAFGRPGPPPIGPTDTPSPTVTGSPAPSPTPTTAPTTPPASPTPPASTSAQPSITSIPDRAFFALPRDMRRPEIGTETDVPQDEQVPGLCDDPLAADRSMTARRSKKTYYQAQNAPAGSTPEGSVTQTISAYRAGGAAEVMRRLRTALATCKTDTNGTIKYKVTTDRKPKYGDDAVHVVETMIIPPDRSNNGSANHRIVVIRVGEVVTVLTLLPWEQWEVDRDDAELFARLAVEAINDWR</sequence>
<evidence type="ECO:0000256" key="1">
    <source>
        <dbReference type="SAM" id="MobiDB-lite"/>
    </source>
</evidence>
<feature type="compositionally biased region" description="Polar residues" evidence="1">
    <location>
        <begin position="162"/>
        <end position="178"/>
    </location>
</feature>
<feature type="compositionally biased region" description="Pro residues" evidence="1">
    <location>
        <begin position="80"/>
        <end position="99"/>
    </location>
</feature>
<dbReference type="OrthoDB" id="3384055at2"/>
<evidence type="ECO:0000313" key="3">
    <source>
        <dbReference type="EMBL" id="REG00398.1"/>
    </source>
</evidence>
<accession>A0A3D9ZTA9</accession>
<dbReference type="Proteomes" id="UP000256913">
    <property type="component" value="Unassembled WGS sequence"/>
</dbReference>
<feature type="transmembrane region" description="Helical" evidence="2">
    <location>
        <begin position="38"/>
        <end position="58"/>
    </location>
</feature>
<name>A0A3D9ZTA9_9ACTN</name>
<keyword evidence="4" id="KW-1185">Reference proteome</keyword>
<keyword evidence="2" id="KW-0472">Membrane</keyword>
<feature type="compositionally biased region" description="Low complexity" evidence="1">
    <location>
        <begin position="67"/>
        <end position="79"/>
    </location>
</feature>
<dbReference type="AlphaFoldDB" id="A0A3D9ZTA9"/>
<protein>
    <recommendedName>
        <fullName evidence="5">PknH-like protein</fullName>
    </recommendedName>
</protein>
<keyword evidence="2" id="KW-1133">Transmembrane helix</keyword>
<dbReference type="EMBL" id="QUMQ01000001">
    <property type="protein sequence ID" value="REG00398.1"/>
    <property type="molecule type" value="Genomic_DNA"/>
</dbReference>
<comment type="caution">
    <text evidence="3">The sequence shown here is derived from an EMBL/GenBank/DDBJ whole genome shotgun (WGS) entry which is preliminary data.</text>
</comment>
<feature type="compositionally biased region" description="Low complexity" evidence="1">
    <location>
        <begin position="100"/>
        <end position="111"/>
    </location>
</feature>
<feature type="region of interest" description="Disordered" evidence="1">
    <location>
        <begin position="127"/>
        <end position="178"/>
    </location>
</feature>
<organism evidence="3 4">
    <name type="scientific">Asanoa ferruginea</name>
    <dbReference type="NCBI Taxonomy" id="53367"/>
    <lineage>
        <taxon>Bacteria</taxon>
        <taxon>Bacillati</taxon>
        <taxon>Actinomycetota</taxon>
        <taxon>Actinomycetes</taxon>
        <taxon>Micromonosporales</taxon>
        <taxon>Micromonosporaceae</taxon>
        <taxon>Asanoa</taxon>
    </lineage>
</organism>
<gene>
    <name evidence="3" type="ORF">DFJ67_6450</name>
</gene>
<keyword evidence="2" id="KW-0812">Transmembrane</keyword>
<dbReference type="RefSeq" id="WP_116071895.1">
    <property type="nucleotide sequence ID" value="NZ_BONB01000081.1"/>
</dbReference>
<proteinExistence type="predicted"/>
<reference evidence="3 4" key="1">
    <citation type="submission" date="2018-08" db="EMBL/GenBank/DDBJ databases">
        <title>Sequencing the genomes of 1000 actinobacteria strains.</title>
        <authorList>
            <person name="Klenk H.-P."/>
        </authorList>
    </citation>
    <scope>NUCLEOTIDE SEQUENCE [LARGE SCALE GENOMIC DNA]</scope>
    <source>
        <strain evidence="3 4">DSM 44099</strain>
    </source>
</reference>